<organism evidence="2 3">
    <name type="scientific">Emiliania huxleyi (strain CCMP1516)</name>
    <dbReference type="NCBI Taxonomy" id="280463"/>
    <lineage>
        <taxon>Eukaryota</taxon>
        <taxon>Haptista</taxon>
        <taxon>Haptophyta</taxon>
        <taxon>Prymnesiophyceae</taxon>
        <taxon>Isochrysidales</taxon>
        <taxon>Noelaerhabdaceae</taxon>
        <taxon>Emiliania</taxon>
    </lineage>
</organism>
<dbReference type="KEGG" id="ehx:EMIHUDRAFT_363972"/>
<reference evidence="2" key="2">
    <citation type="submission" date="2024-10" db="UniProtKB">
        <authorList>
            <consortium name="EnsemblProtists"/>
        </authorList>
    </citation>
    <scope>IDENTIFICATION</scope>
</reference>
<dbReference type="HOGENOM" id="CLU_2911223_0_0_1"/>
<evidence type="ECO:0000256" key="1">
    <source>
        <dbReference type="SAM" id="MobiDB-lite"/>
    </source>
</evidence>
<dbReference type="Proteomes" id="UP000013827">
    <property type="component" value="Unassembled WGS sequence"/>
</dbReference>
<sequence>MGTLSPQASTQPLVLWPPGGLVPNLQVLPRRGGGGPSRGGRRHRRRRAADPVAPRRGARHGM</sequence>
<protein>
    <submittedName>
        <fullName evidence="2">Uncharacterized protein</fullName>
    </submittedName>
</protein>
<evidence type="ECO:0000313" key="2">
    <source>
        <dbReference type="EnsemblProtists" id="EOD33524"/>
    </source>
</evidence>
<accession>A0A0D3KCN9</accession>
<dbReference type="PaxDb" id="2903-EOD33524"/>
<dbReference type="GeneID" id="17278795"/>
<name>A0A0D3KCN9_EMIH1</name>
<dbReference type="AlphaFoldDB" id="A0A0D3KCN9"/>
<dbReference type="EnsemblProtists" id="EOD33524">
    <property type="protein sequence ID" value="EOD33524"/>
    <property type="gene ID" value="EMIHUDRAFT_363972"/>
</dbReference>
<dbReference type="RefSeq" id="XP_005785953.1">
    <property type="nucleotide sequence ID" value="XM_005785896.1"/>
</dbReference>
<keyword evidence="3" id="KW-1185">Reference proteome</keyword>
<reference evidence="3" key="1">
    <citation type="journal article" date="2013" name="Nature">
        <title>Pan genome of the phytoplankton Emiliania underpins its global distribution.</title>
        <authorList>
            <person name="Read B.A."/>
            <person name="Kegel J."/>
            <person name="Klute M.J."/>
            <person name="Kuo A."/>
            <person name="Lefebvre S.C."/>
            <person name="Maumus F."/>
            <person name="Mayer C."/>
            <person name="Miller J."/>
            <person name="Monier A."/>
            <person name="Salamov A."/>
            <person name="Young J."/>
            <person name="Aguilar M."/>
            <person name="Claverie J.M."/>
            <person name="Frickenhaus S."/>
            <person name="Gonzalez K."/>
            <person name="Herman E.K."/>
            <person name="Lin Y.C."/>
            <person name="Napier J."/>
            <person name="Ogata H."/>
            <person name="Sarno A.F."/>
            <person name="Shmutz J."/>
            <person name="Schroeder D."/>
            <person name="de Vargas C."/>
            <person name="Verret F."/>
            <person name="von Dassow P."/>
            <person name="Valentin K."/>
            <person name="Van de Peer Y."/>
            <person name="Wheeler G."/>
            <person name="Dacks J.B."/>
            <person name="Delwiche C.F."/>
            <person name="Dyhrman S.T."/>
            <person name="Glockner G."/>
            <person name="John U."/>
            <person name="Richards T."/>
            <person name="Worden A.Z."/>
            <person name="Zhang X."/>
            <person name="Grigoriev I.V."/>
            <person name="Allen A.E."/>
            <person name="Bidle K."/>
            <person name="Borodovsky M."/>
            <person name="Bowler C."/>
            <person name="Brownlee C."/>
            <person name="Cock J.M."/>
            <person name="Elias M."/>
            <person name="Gladyshev V.N."/>
            <person name="Groth M."/>
            <person name="Guda C."/>
            <person name="Hadaegh A."/>
            <person name="Iglesias-Rodriguez M.D."/>
            <person name="Jenkins J."/>
            <person name="Jones B.M."/>
            <person name="Lawson T."/>
            <person name="Leese F."/>
            <person name="Lindquist E."/>
            <person name="Lobanov A."/>
            <person name="Lomsadze A."/>
            <person name="Malik S.B."/>
            <person name="Marsh M.E."/>
            <person name="Mackinder L."/>
            <person name="Mock T."/>
            <person name="Mueller-Roeber B."/>
            <person name="Pagarete A."/>
            <person name="Parker M."/>
            <person name="Probert I."/>
            <person name="Quesneville H."/>
            <person name="Raines C."/>
            <person name="Rensing S.A."/>
            <person name="Riano-Pachon D.M."/>
            <person name="Richier S."/>
            <person name="Rokitta S."/>
            <person name="Shiraiwa Y."/>
            <person name="Soanes D.M."/>
            <person name="van der Giezen M."/>
            <person name="Wahlund T.M."/>
            <person name="Williams B."/>
            <person name="Wilson W."/>
            <person name="Wolfe G."/>
            <person name="Wurch L.L."/>
        </authorList>
    </citation>
    <scope>NUCLEOTIDE SEQUENCE</scope>
</reference>
<feature type="region of interest" description="Disordered" evidence="1">
    <location>
        <begin position="25"/>
        <end position="62"/>
    </location>
</feature>
<proteinExistence type="predicted"/>
<evidence type="ECO:0000313" key="3">
    <source>
        <dbReference type="Proteomes" id="UP000013827"/>
    </source>
</evidence>